<comment type="caution">
    <text evidence="8">The sequence shown here is derived from an EMBL/GenBank/DDBJ whole genome shotgun (WGS) entry which is preliminary data.</text>
</comment>
<protein>
    <submittedName>
        <fullName evidence="8">RagB/SusD family nutrient uptake outer membrane protein</fullName>
    </submittedName>
</protein>
<accession>A0ABX0H565</accession>
<keyword evidence="3" id="KW-0732">Signal</keyword>
<evidence type="ECO:0000256" key="1">
    <source>
        <dbReference type="ARBA" id="ARBA00004442"/>
    </source>
</evidence>
<dbReference type="EMBL" id="JAANYN010000002">
    <property type="protein sequence ID" value="NHE56575.1"/>
    <property type="molecule type" value="Genomic_DNA"/>
</dbReference>
<evidence type="ECO:0000313" key="9">
    <source>
        <dbReference type="Proteomes" id="UP000649799"/>
    </source>
</evidence>
<evidence type="ECO:0000259" key="7">
    <source>
        <dbReference type="Pfam" id="PF14322"/>
    </source>
</evidence>
<dbReference type="PROSITE" id="PS51257">
    <property type="entry name" value="PROKAR_LIPOPROTEIN"/>
    <property type="match status" value="1"/>
</dbReference>
<evidence type="ECO:0000256" key="5">
    <source>
        <dbReference type="ARBA" id="ARBA00023237"/>
    </source>
</evidence>
<keyword evidence="9" id="KW-1185">Reference proteome</keyword>
<gene>
    <name evidence="8" type="ORF">G9Q97_07085</name>
</gene>
<dbReference type="Gene3D" id="1.25.40.390">
    <property type="match status" value="1"/>
</dbReference>
<comment type="subcellular location">
    <subcellularLocation>
        <location evidence="1">Cell outer membrane</location>
    </subcellularLocation>
</comment>
<evidence type="ECO:0000256" key="3">
    <source>
        <dbReference type="ARBA" id="ARBA00022729"/>
    </source>
</evidence>
<feature type="domain" description="RagB/SusD" evidence="6">
    <location>
        <begin position="422"/>
        <end position="550"/>
    </location>
</feature>
<evidence type="ECO:0000256" key="2">
    <source>
        <dbReference type="ARBA" id="ARBA00006275"/>
    </source>
</evidence>
<comment type="similarity">
    <text evidence="2">Belongs to the SusD family.</text>
</comment>
<dbReference type="RefSeq" id="WP_166144605.1">
    <property type="nucleotide sequence ID" value="NZ_JAANYN010000002.1"/>
</dbReference>
<evidence type="ECO:0000256" key="4">
    <source>
        <dbReference type="ARBA" id="ARBA00023136"/>
    </source>
</evidence>
<dbReference type="Pfam" id="PF07980">
    <property type="entry name" value="SusD_RagB"/>
    <property type="match status" value="1"/>
</dbReference>
<dbReference type="SUPFAM" id="SSF48452">
    <property type="entry name" value="TPR-like"/>
    <property type="match status" value="1"/>
</dbReference>
<dbReference type="InterPro" id="IPR011990">
    <property type="entry name" value="TPR-like_helical_dom_sf"/>
</dbReference>
<sequence length="551" mass="62863">MKINYIILLTALTFIFSSCSNEWLEEKPLDFYSPENSFSTPGDFNSAIARLYENVHNSLYQVNNGDSRSLFYPTDMAYDAIDISHDLNAYSDKLNPVTPQVQGLWSSLYEIVFNANVIIGRIEDENVVFNSAQQRNAYKAEAMFFRAFAYRVLGIVYGGVPIILEETQEPKRDFTRATRDEVLQQCIADLTFAAENLPGITAVPEEGRISNAVADHLLSEVYIILENWDEAIAAASRVIDNPNFALMTERFGSRMDEPGDVYWDLFRRDNQNRSSGNQEGIWVSQFEYLVEGGGSSPTWPRFLIPLYWQLTDPNEVSLFSGPMDQYGGRGIGWFAPTEYMRQTVWESDFDNDIRNSSHNIIRDIKATNPNSEYFGQYIIESGAIANFPNTYDRWWNLIFAKVAPINNFPDEFVLDAETGLLNNQSNGMMTDNYIFRLSETYLLRAEAYLGKGDGVSAAADINTVRERASANPISPAEVTIDYILDERARELAWEELRLLTLMRLNLLVDRVKTYNSMTGDNILDHQNLWPIPFREIETNTEAELTQNPGYF</sequence>
<reference evidence="8 9" key="1">
    <citation type="submission" date="2020-03" db="EMBL/GenBank/DDBJ databases">
        <title>Cyclobacterium plantarum sp. nov., a marine bacterium isolated from a coastal-marine wetland.</title>
        <authorList>
            <person name="Sanchez-Porro C."/>
            <person name="Ventosa A."/>
            <person name="Amoozegar M."/>
        </authorList>
    </citation>
    <scope>NUCLEOTIDE SEQUENCE [LARGE SCALE GENOMIC DNA]</scope>
    <source>
        <strain evidence="8 9">GBPx2</strain>
    </source>
</reference>
<dbReference type="InterPro" id="IPR033985">
    <property type="entry name" value="SusD-like_N"/>
</dbReference>
<keyword evidence="4" id="KW-0472">Membrane</keyword>
<name>A0ABX0H565_9BACT</name>
<keyword evidence="5" id="KW-0998">Cell outer membrane</keyword>
<dbReference type="Pfam" id="PF14322">
    <property type="entry name" value="SusD-like_3"/>
    <property type="match status" value="1"/>
</dbReference>
<proteinExistence type="inferred from homology"/>
<feature type="domain" description="SusD-like N-terminal" evidence="7">
    <location>
        <begin position="23"/>
        <end position="202"/>
    </location>
</feature>
<evidence type="ECO:0000259" key="6">
    <source>
        <dbReference type="Pfam" id="PF07980"/>
    </source>
</evidence>
<dbReference type="InterPro" id="IPR012944">
    <property type="entry name" value="SusD_RagB_dom"/>
</dbReference>
<dbReference type="Proteomes" id="UP000649799">
    <property type="component" value="Unassembled WGS sequence"/>
</dbReference>
<evidence type="ECO:0000313" key="8">
    <source>
        <dbReference type="EMBL" id="NHE56575.1"/>
    </source>
</evidence>
<organism evidence="8 9">
    <name type="scientific">Cyclobacterium plantarum</name>
    <dbReference type="NCBI Taxonomy" id="2716263"/>
    <lineage>
        <taxon>Bacteria</taxon>
        <taxon>Pseudomonadati</taxon>
        <taxon>Bacteroidota</taxon>
        <taxon>Cytophagia</taxon>
        <taxon>Cytophagales</taxon>
        <taxon>Cyclobacteriaceae</taxon>
        <taxon>Cyclobacterium</taxon>
    </lineage>
</organism>